<proteinExistence type="predicted"/>
<feature type="compositionally biased region" description="Low complexity" evidence="1">
    <location>
        <begin position="155"/>
        <end position="166"/>
    </location>
</feature>
<accession>A0A8J5RZV8</accession>
<evidence type="ECO:0000313" key="3">
    <source>
        <dbReference type="Proteomes" id="UP000729402"/>
    </source>
</evidence>
<name>A0A8J5RZV8_ZIZPA</name>
<comment type="caution">
    <text evidence="2">The sequence shown here is derived from an EMBL/GenBank/DDBJ whole genome shotgun (WGS) entry which is preliminary data.</text>
</comment>
<sequence length="187" mass="20784">MSMSRWSSPSSAPEDVLLFHSALASATGFKTACEEAALQMLMELWFMFDTRLHTSAYRHLLSHRPGTRQSVYLGTSSASDQVGCQDLYLLTTMDALYSVELHRVEEGDVVIQTLRSENEDLRCQLLLARSTHASPRPDPRIKRTARKVIGRPSRLQLQPPQLVLQPAEQGPPIGDAKSATLDIEIAP</sequence>
<protein>
    <submittedName>
        <fullName evidence="2">Uncharacterized protein</fullName>
    </submittedName>
</protein>
<organism evidence="2 3">
    <name type="scientific">Zizania palustris</name>
    <name type="common">Northern wild rice</name>
    <dbReference type="NCBI Taxonomy" id="103762"/>
    <lineage>
        <taxon>Eukaryota</taxon>
        <taxon>Viridiplantae</taxon>
        <taxon>Streptophyta</taxon>
        <taxon>Embryophyta</taxon>
        <taxon>Tracheophyta</taxon>
        <taxon>Spermatophyta</taxon>
        <taxon>Magnoliopsida</taxon>
        <taxon>Liliopsida</taxon>
        <taxon>Poales</taxon>
        <taxon>Poaceae</taxon>
        <taxon>BOP clade</taxon>
        <taxon>Oryzoideae</taxon>
        <taxon>Oryzeae</taxon>
        <taxon>Zizaniinae</taxon>
        <taxon>Zizania</taxon>
    </lineage>
</organism>
<reference evidence="2" key="1">
    <citation type="journal article" date="2021" name="bioRxiv">
        <title>Whole Genome Assembly and Annotation of Northern Wild Rice, Zizania palustris L., Supports a Whole Genome Duplication in the Zizania Genus.</title>
        <authorList>
            <person name="Haas M."/>
            <person name="Kono T."/>
            <person name="Macchietto M."/>
            <person name="Millas R."/>
            <person name="McGilp L."/>
            <person name="Shao M."/>
            <person name="Duquette J."/>
            <person name="Hirsch C.N."/>
            <person name="Kimball J."/>
        </authorList>
    </citation>
    <scope>NUCLEOTIDE SEQUENCE</scope>
    <source>
        <tissue evidence="2">Fresh leaf tissue</tissue>
    </source>
</reference>
<evidence type="ECO:0000256" key="1">
    <source>
        <dbReference type="SAM" id="MobiDB-lite"/>
    </source>
</evidence>
<dbReference type="AlphaFoldDB" id="A0A8J5RZV8"/>
<reference evidence="2" key="2">
    <citation type="submission" date="2021-02" db="EMBL/GenBank/DDBJ databases">
        <authorList>
            <person name="Kimball J.A."/>
            <person name="Haas M.W."/>
            <person name="Macchietto M."/>
            <person name="Kono T."/>
            <person name="Duquette J."/>
            <person name="Shao M."/>
        </authorList>
    </citation>
    <scope>NUCLEOTIDE SEQUENCE</scope>
    <source>
        <tissue evidence="2">Fresh leaf tissue</tissue>
    </source>
</reference>
<keyword evidence="3" id="KW-1185">Reference proteome</keyword>
<evidence type="ECO:0000313" key="2">
    <source>
        <dbReference type="EMBL" id="KAG8059772.1"/>
    </source>
</evidence>
<feature type="region of interest" description="Disordered" evidence="1">
    <location>
        <begin position="131"/>
        <end position="187"/>
    </location>
</feature>
<dbReference type="Proteomes" id="UP000729402">
    <property type="component" value="Unassembled WGS sequence"/>
</dbReference>
<dbReference type="EMBL" id="JAAALK010000287">
    <property type="protein sequence ID" value="KAG8059772.1"/>
    <property type="molecule type" value="Genomic_DNA"/>
</dbReference>
<gene>
    <name evidence="2" type="ORF">GUJ93_ZPchr0002g26330</name>
</gene>